<proteinExistence type="predicted"/>
<evidence type="ECO:0000313" key="3">
    <source>
        <dbReference type="Proteomes" id="UP001287286"/>
    </source>
</evidence>
<keyword evidence="3" id="KW-1185">Reference proteome</keyword>
<evidence type="ECO:0000313" key="2">
    <source>
        <dbReference type="EMBL" id="KAK4092794.1"/>
    </source>
</evidence>
<reference evidence="2 3" key="1">
    <citation type="journal article" date="2024" name="Microbiol. Resour. Announc.">
        <title>Genome annotations for the ascomycete fungi Trichoderma harzianum, Trichoderma aggressivum, and Purpureocillium lilacinum.</title>
        <authorList>
            <person name="Beijen E.P.W."/>
            <person name="Ohm R.A."/>
        </authorList>
    </citation>
    <scope>NUCLEOTIDE SEQUENCE [LARGE SCALE GENOMIC DNA]</scope>
    <source>
        <strain evidence="2 3">CBS 150709</strain>
    </source>
</reference>
<feature type="region of interest" description="Disordered" evidence="1">
    <location>
        <begin position="74"/>
        <end position="108"/>
    </location>
</feature>
<feature type="region of interest" description="Disordered" evidence="1">
    <location>
        <begin position="1"/>
        <end position="26"/>
    </location>
</feature>
<comment type="caution">
    <text evidence="2">The sequence shown here is derived from an EMBL/GenBank/DDBJ whole genome shotgun (WGS) entry which is preliminary data.</text>
</comment>
<dbReference type="Proteomes" id="UP001287286">
    <property type="component" value="Unassembled WGS sequence"/>
</dbReference>
<sequence length="190" mass="20156">MRPGTAPRSVRATPTNWGSRDADASAGTASLAALARYVPLDPPSDLAGGPSQVVPFTTPSSELILTGILPATHGQANRDRQPISATPSTPATPLVVSRRPASTPPIRGNNKPRRCYACQATPENPARHTCMIHLSLQCAPENSEGIPPSSQRLRYFLPTFDRESTSIYRTPAVSLRFDVKGGAHACYAGA</sequence>
<dbReference type="EMBL" id="JAWRVI010000007">
    <property type="protein sequence ID" value="KAK4092794.1"/>
    <property type="molecule type" value="Genomic_DNA"/>
</dbReference>
<protein>
    <submittedName>
        <fullName evidence="2">Uncharacterized protein</fullName>
    </submittedName>
</protein>
<accession>A0ABR0C962</accession>
<organism evidence="2 3">
    <name type="scientific">Purpureocillium lilacinum</name>
    <name type="common">Paecilomyces lilacinus</name>
    <dbReference type="NCBI Taxonomy" id="33203"/>
    <lineage>
        <taxon>Eukaryota</taxon>
        <taxon>Fungi</taxon>
        <taxon>Dikarya</taxon>
        <taxon>Ascomycota</taxon>
        <taxon>Pezizomycotina</taxon>
        <taxon>Sordariomycetes</taxon>
        <taxon>Hypocreomycetidae</taxon>
        <taxon>Hypocreales</taxon>
        <taxon>Ophiocordycipitaceae</taxon>
        <taxon>Purpureocillium</taxon>
    </lineage>
</organism>
<name>A0ABR0C962_PURLI</name>
<evidence type="ECO:0000256" key="1">
    <source>
        <dbReference type="SAM" id="MobiDB-lite"/>
    </source>
</evidence>
<gene>
    <name evidence="2" type="ORF">Purlil1_2719</name>
</gene>
<feature type="compositionally biased region" description="Low complexity" evidence="1">
    <location>
        <begin position="84"/>
        <end position="93"/>
    </location>
</feature>